<dbReference type="InterPro" id="IPR020449">
    <property type="entry name" value="Tscrpt_reg_AraC-type_HTH"/>
</dbReference>
<evidence type="ECO:0000256" key="1">
    <source>
        <dbReference type="ARBA" id="ARBA00023015"/>
    </source>
</evidence>
<sequence length="285" mass="33403">MTGIPATLNGTFYWRDQLPLFIARERESFTLPLHVHDFVEIAYIAEGRGVHYIGNERLDVERGDIFVIAIGTPHVFRPMSKEQDQRLIVYNCLFERSFIRRFQDSIPSTIGLERMFHLDPYPYYYYKDNQDEILFMMEKLFMEYSLRLCGSEMILSAQVLELLSVLYRCEQQGRLPSSTVSKLEPVFKHIHSHYHGNVKLEELAALIHVSVSHLQRLFKQSVGQSFTEYMQSLRIAKSCELLRIAASVREVSIQVGYNDIKFFQTLFKKKTGMTPRQYRSKYTSN</sequence>
<dbReference type="Proteomes" id="UP001519887">
    <property type="component" value="Unassembled WGS sequence"/>
</dbReference>
<reference evidence="5 6" key="1">
    <citation type="submission" date="2021-07" db="EMBL/GenBank/DDBJ databases">
        <title>Paenibacillus radiodurans sp. nov., isolated from the southeastern edge of Tengger Desert.</title>
        <authorList>
            <person name="Zhang G."/>
        </authorList>
    </citation>
    <scope>NUCLEOTIDE SEQUENCE [LARGE SCALE GENOMIC DNA]</scope>
    <source>
        <strain evidence="5 6">CCM 7311</strain>
    </source>
</reference>
<keyword evidence="1" id="KW-0805">Transcription regulation</keyword>
<dbReference type="InterPro" id="IPR018060">
    <property type="entry name" value="HTH_AraC"/>
</dbReference>
<organism evidence="5 6">
    <name type="scientific">Paenibacillus sepulcri</name>
    <dbReference type="NCBI Taxonomy" id="359917"/>
    <lineage>
        <taxon>Bacteria</taxon>
        <taxon>Bacillati</taxon>
        <taxon>Bacillota</taxon>
        <taxon>Bacilli</taxon>
        <taxon>Bacillales</taxon>
        <taxon>Paenibacillaceae</taxon>
        <taxon>Paenibacillus</taxon>
    </lineage>
</organism>
<keyword evidence="2" id="KW-0238">DNA-binding</keyword>
<comment type="caution">
    <text evidence="5">The sequence shown here is derived from an EMBL/GenBank/DDBJ whole genome shotgun (WGS) entry which is preliminary data.</text>
</comment>
<gene>
    <name evidence="5" type="ORF">K0U00_28975</name>
</gene>
<dbReference type="PROSITE" id="PS01124">
    <property type="entry name" value="HTH_ARAC_FAMILY_2"/>
    <property type="match status" value="1"/>
</dbReference>
<accession>A0ABS7CB20</accession>
<evidence type="ECO:0000256" key="3">
    <source>
        <dbReference type="ARBA" id="ARBA00023163"/>
    </source>
</evidence>
<feature type="domain" description="HTH araC/xylS-type" evidence="4">
    <location>
        <begin position="184"/>
        <end position="281"/>
    </location>
</feature>
<dbReference type="InterPro" id="IPR003313">
    <property type="entry name" value="AraC-bd"/>
</dbReference>
<name>A0ABS7CB20_9BACL</name>
<dbReference type="InterPro" id="IPR014710">
    <property type="entry name" value="RmlC-like_jellyroll"/>
</dbReference>
<dbReference type="PANTHER" id="PTHR43280">
    <property type="entry name" value="ARAC-FAMILY TRANSCRIPTIONAL REGULATOR"/>
    <property type="match status" value="1"/>
</dbReference>
<dbReference type="PROSITE" id="PS00041">
    <property type="entry name" value="HTH_ARAC_FAMILY_1"/>
    <property type="match status" value="1"/>
</dbReference>
<dbReference type="Gene3D" id="2.60.120.10">
    <property type="entry name" value="Jelly Rolls"/>
    <property type="match status" value="1"/>
</dbReference>
<proteinExistence type="predicted"/>
<evidence type="ECO:0000259" key="4">
    <source>
        <dbReference type="PROSITE" id="PS01124"/>
    </source>
</evidence>
<evidence type="ECO:0000256" key="2">
    <source>
        <dbReference type="ARBA" id="ARBA00023125"/>
    </source>
</evidence>
<dbReference type="SUPFAM" id="SSF46689">
    <property type="entry name" value="Homeodomain-like"/>
    <property type="match status" value="2"/>
</dbReference>
<dbReference type="InterPro" id="IPR009057">
    <property type="entry name" value="Homeodomain-like_sf"/>
</dbReference>
<dbReference type="EMBL" id="JAHZIK010001063">
    <property type="protein sequence ID" value="MBW7458083.1"/>
    <property type="molecule type" value="Genomic_DNA"/>
</dbReference>
<dbReference type="RefSeq" id="WP_210045210.1">
    <property type="nucleotide sequence ID" value="NZ_JBHLVU010000013.1"/>
</dbReference>
<dbReference type="SMART" id="SM00342">
    <property type="entry name" value="HTH_ARAC"/>
    <property type="match status" value="1"/>
</dbReference>
<dbReference type="Gene3D" id="1.10.10.60">
    <property type="entry name" value="Homeodomain-like"/>
    <property type="match status" value="2"/>
</dbReference>
<dbReference type="InterPro" id="IPR037923">
    <property type="entry name" value="HTH-like"/>
</dbReference>
<dbReference type="Pfam" id="PF12833">
    <property type="entry name" value="HTH_18"/>
    <property type="match status" value="1"/>
</dbReference>
<protein>
    <submittedName>
        <fullName evidence="5">AraC family transcriptional regulator</fullName>
    </submittedName>
</protein>
<keyword evidence="6" id="KW-1185">Reference proteome</keyword>
<evidence type="ECO:0000313" key="6">
    <source>
        <dbReference type="Proteomes" id="UP001519887"/>
    </source>
</evidence>
<dbReference type="PANTHER" id="PTHR43280:SF34">
    <property type="entry name" value="ARAC-FAMILY TRANSCRIPTIONAL REGULATOR"/>
    <property type="match status" value="1"/>
</dbReference>
<dbReference type="SUPFAM" id="SSF51215">
    <property type="entry name" value="Regulatory protein AraC"/>
    <property type="match status" value="1"/>
</dbReference>
<dbReference type="PRINTS" id="PR00032">
    <property type="entry name" value="HTHARAC"/>
</dbReference>
<dbReference type="InterPro" id="IPR018062">
    <property type="entry name" value="HTH_AraC-typ_CS"/>
</dbReference>
<keyword evidence="3" id="KW-0804">Transcription</keyword>
<evidence type="ECO:0000313" key="5">
    <source>
        <dbReference type="EMBL" id="MBW7458083.1"/>
    </source>
</evidence>
<dbReference type="Pfam" id="PF02311">
    <property type="entry name" value="AraC_binding"/>
    <property type="match status" value="1"/>
</dbReference>